<evidence type="ECO:0000256" key="17">
    <source>
        <dbReference type="SAM" id="MobiDB-lite"/>
    </source>
</evidence>
<dbReference type="GO" id="GO:0044732">
    <property type="term" value="C:mitotic spindle pole body"/>
    <property type="evidence" value="ECO:0007669"/>
    <property type="project" value="TreeGrafter"/>
</dbReference>
<feature type="region of interest" description="Disordered" evidence="17">
    <location>
        <begin position="73"/>
        <end position="130"/>
    </location>
</feature>
<evidence type="ECO:0000256" key="11">
    <source>
        <dbReference type="ARBA" id="ARBA00022838"/>
    </source>
</evidence>
<gene>
    <name evidence="18" type="ORF">BG015_000466</name>
</gene>
<feature type="compositionally biased region" description="Acidic residues" evidence="17">
    <location>
        <begin position="89"/>
        <end position="98"/>
    </location>
</feature>
<evidence type="ECO:0000256" key="16">
    <source>
        <dbReference type="ARBA" id="ARBA00030566"/>
    </source>
</evidence>
<dbReference type="PANTHER" id="PTHR28025:SF1">
    <property type="entry name" value="DASH COMPLEX SUBUNIT DAD1"/>
    <property type="match status" value="1"/>
</dbReference>
<comment type="subcellular location">
    <subcellularLocation>
        <location evidence="3">Chromosome</location>
        <location evidence="3">Centromere</location>
        <location evidence="3">Kinetochore</location>
    </subcellularLocation>
    <subcellularLocation>
        <location evidence="2">Cytoplasm</location>
        <location evidence="2">Cytoskeleton</location>
        <location evidence="2">Spindle</location>
    </subcellularLocation>
    <subcellularLocation>
        <location evidence="1">Nucleus</location>
    </subcellularLocation>
</comment>
<keyword evidence="12" id="KW-0206">Cytoskeleton</keyword>
<dbReference type="GO" id="GO:0051010">
    <property type="term" value="F:microtubule plus-end binding"/>
    <property type="evidence" value="ECO:0007669"/>
    <property type="project" value="TreeGrafter"/>
</dbReference>
<dbReference type="Pfam" id="PF08649">
    <property type="entry name" value="DASH_Dad1"/>
    <property type="match status" value="1"/>
</dbReference>
<keyword evidence="7" id="KW-0963">Cytoplasm</keyword>
<keyword evidence="11" id="KW-0995">Kinetochore</keyword>
<keyword evidence="19" id="KW-1185">Reference proteome</keyword>
<proteinExistence type="inferred from homology"/>
<dbReference type="PANTHER" id="PTHR28025">
    <property type="entry name" value="DASH COMPLEX SUBUNIT DAD1"/>
    <property type="match status" value="1"/>
</dbReference>
<dbReference type="GO" id="GO:0051301">
    <property type="term" value="P:cell division"/>
    <property type="evidence" value="ECO:0007669"/>
    <property type="project" value="UniProtKB-KW"/>
</dbReference>
<evidence type="ECO:0000256" key="3">
    <source>
        <dbReference type="ARBA" id="ARBA00004629"/>
    </source>
</evidence>
<evidence type="ECO:0000256" key="9">
    <source>
        <dbReference type="ARBA" id="ARBA00022701"/>
    </source>
</evidence>
<feature type="compositionally biased region" description="Basic and acidic residues" evidence="17">
    <location>
        <begin position="118"/>
        <end position="130"/>
    </location>
</feature>
<dbReference type="Proteomes" id="UP000748756">
    <property type="component" value="Unassembled WGS sequence"/>
</dbReference>
<evidence type="ECO:0000256" key="2">
    <source>
        <dbReference type="ARBA" id="ARBA00004186"/>
    </source>
</evidence>
<dbReference type="GO" id="GO:0005876">
    <property type="term" value="C:spindle microtubule"/>
    <property type="evidence" value="ECO:0007669"/>
    <property type="project" value="TreeGrafter"/>
</dbReference>
<dbReference type="EMBL" id="JAAAUQ010001073">
    <property type="protein sequence ID" value="KAF9143320.1"/>
    <property type="molecule type" value="Genomic_DNA"/>
</dbReference>
<evidence type="ECO:0000256" key="7">
    <source>
        <dbReference type="ARBA" id="ARBA00022490"/>
    </source>
</evidence>
<dbReference type="AlphaFoldDB" id="A0A9P5V7L1"/>
<feature type="compositionally biased region" description="Basic and acidic residues" evidence="17">
    <location>
        <begin position="77"/>
        <end position="88"/>
    </location>
</feature>
<comment type="caution">
    <text evidence="18">The sequence shown here is derived from an EMBL/GenBank/DDBJ whole genome shotgun (WGS) entry which is preliminary data.</text>
</comment>
<organism evidence="18 19">
    <name type="scientific">Linnemannia schmuckeri</name>
    <dbReference type="NCBI Taxonomy" id="64567"/>
    <lineage>
        <taxon>Eukaryota</taxon>
        <taxon>Fungi</taxon>
        <taxon>Fungi incertae sedis</taxon>
        <taxon>Mucoromycota</taxon>
        <taxon>Mortierellomycotina</taxon>
        <taxon>Mortierellomycetes</taxon>
        <taxon>Mortierellales</taxon>
        <taxon>Mortierellaceae</taxon>
        <taxon>Linnemannia</taxon>
    </lineage>
</organism>
<name>A0A9P5V7L1_9FUNG</name>
<comment type="similarity">
    <text evidence="4">Belongs to the DASH complex DAD1 family.</text>
</comment>
<keyword evidence="15" id="KW-0137">Centromere</keyword>
<keyword evidence="8" id="KW-0132">Cell division</keyword>
<dbReference type="GO" id="GO:0042729">
    <property type="term" value="C:DASH complex"/>
    <property type="evidence" value="ECO:0007669"/>
    <property type="project" value="InterPro"/>
</dbReference>
<dbReference type="OrthoDB" id="5566853at2759"/>
<keyword evidence="9" id="KW-0493">Microtubule</keyword>
<evidence type="ECO:0000256" key="13">
    <source>
        <dbReference type="ARBA" id="ARBA00023242"/>
    </source>
</evidence>
<dbReference type="GO" id="GO:0072686">
    <property type="term" value="C:mitotic spindle"/>
    <property type="evidence" value="ECO:0007669"/>
    <property type="project" value="InterPro"/>
</dbReference>
<evidence type="ECO:0000256" key="15">
    <source>
        <dbReference type="ARBA" id="ARBA00023328"/>
    </source>
</evidence>
<evidence type="ECO:0000313" key="18">
    <source>
        <dbReference type="EMBL" id="KAF9143320.1"/>
    </source>
</evidence>
<keyword evidence="13" id="KW-0539">Nucleus</keyword>
<keyword evidence="6" id="KW-0158">Chromosome</keyword>
<keyword evidence="14" id="KW-0131">Cell cycle</keyword>
<accession>A0A9P5V7L1</accession>
<evidence type="ECO:0000256" key="12">
    <source>
        <dbReference type="ARBA" id="ARBA00023212"/>
    </source>
</evidence>
<evidence type="ECO:0000313" key="19">
    <source>
        <dbReference type="Proteomes" id="UP000748756"/>
    </source>
</evidence>
<evidence type="ECO:0000256" key="4">
    <source>
        <dbReference type="ARBA" id="ARBA00010146"/>
    </source>
</evidence>
<evidence type="ECO:0000256" key="14">
    <source>
        <dbReference type="ARBA" id="ARBA00023306"/>
    </source>
</evidence>
<evidence type="ECO:0000256" key="10">
    <source>
        <dbReference type="ARBA" id="ARBA00022776"/>
    </source>
</evidence>
<evidence type="ECO:0000256" key="8">
    <source>
        <dbReference type="ARBA" id="ARBA00022618"/>
    </source>
</evidence>
<protein>
    <recommendedName>
        <fullName evidence="5">DASH complex subunit DAD1</fullName>
    </recommendedName>
    <alternativeName>
        <fullName evidence="16">Outer kinetochore protein DAD1</fullName>
    </alternativeName>
</protein>
<evidence type="ECO:0000256" key="5">
    <source>
        <dbReference type="ARBA" id="ARBA00020261"/>
    </source>
</evidence>
<reference evidence="18" key="1">
    <citation type="journal article" date="2020" name="Fungal Divers.">
        <title>Resolving the Mortierellaceae phylogeny through synthesis of multi-gene phylogenetics and phylogenomics.</title>
        <authorList>
            <person name="Vandepol N."/>
            <person name="Liber J."/>
            <person name="Desiro A."/>
            <person name="Na H."/>
            <person name="Kennedy M."/>
            <person name="Barry K."/>
            <person name="Grigoriev I.V."/>
            <person name="Miller A.N."/>
            <person name="O'Donnell K."/>
            <person name="Stajich J.E."/>
            <person name="Bonito G."/>
        </authorList>
    </citation>
    <scope>NUCLEOTIDE SEQUENCE</scope>
    <source>
        <strain evidence="18">NRRL 6426</strain>
    </source>
</reference>
<dbReference type="InterPro" id="IPR013958">
    <property type="entry name" value="DASH_Dad1"/>
</dbReference>
<evidence type="ECO:0000256" key="6">
    <source>
        <dbReference type="ARBA" id="ARBA00022454"/>
    </source>
</evidence>
<keyword evidence="10" id="KW-0498">Mitosis</keyword>
<sequence>MAITQGTNGGQATAASEAAAFEAERNRLITNIQIEMGQVLSNVNILNRNLETIITIGQEFEQLSQLWKHFHASASQRAEEERFDRELLAQEEEEDEQEHEQSEGRYAEDDEEQQQQSQEDRVHEQGEEDV</sequence>
<evidence type="ECO:0000256" key="1">
    <source>
        <dbReference type="ARBA" id="ARBA00004123"/>
    </source>
</evidence>